<sequence length="94" mass="10660">MCDQCVIAHGQLRSVIDGVVVITVQDKHLTVIDFANLERITGQRAGSSLLRLGRRSRYQRPVLTLRGKLSVAVQECDAHHDAYEHAQQRYEYQA</sequence>
<accession>A0AAW9FJM0</accession>
<evidence type="ECO:0000313" key="1">
    <source>
        <dbReference type="EMBL" id="MDX8303802.1"/>
    </source>
</evidence>
<name>A0AAW9FJM0_9HYPH</name>
<protein>
    <submittedName>
        <fullName evidence="1">Uncharacterized protein</fullName>
    </submittedName>
</protein>
<dbReference type="EMBL" id="JAVRAF010000004">
    <property type="protein sequence ID" value="MDX8303802.1"/>
    <property type="molecule type" value="Genomic_DNA"/>
</dbReference>
<reference evidence="1" key="1">
    <citation type="journal article" date="2023" name="Phytobiomes J">
        <title>Deciphering the key players within the bacterial microbiota associated with aerial crown gall tumors on rhododendron: Insights into the gallobiome.</title>
        <authorList>
            <person name="Kuzmanovic N."/>
            <person name="Nesme J."/>
            <person name="Wolf J."/>
            <person name="Neumann-Schaal M."/>
            <person name="Petersen J."/>
            <person name="Fernandez-Gnecco G."/>
            <person name="Sproeer C."/>
            <person name="Bunk B."/>
            <person name="Overmann J."/>
            <person name="Sorensen S.J."/>
            <person name="Idczak E."/>
            <person name="Smalla K."/>
        </authorList>
    </citation>
    <scope>NUCLEOTIDE SEQUENCE</scope>
    <source>
        <strain evidence="1">Rho-11.1</strain>
    </source>
</reference>
<gene>
    <name evidence="1" type="ORF">RMR22_16200</name>
</gene>
<organism evidence="1">
    <name type="scientific">Agrobacterium rosae</name>
    <dbReference type="NCBI Taxonomy" id="1972867"/>
    <lineage>
        <taxon>Bacteria</taxon>
        <taxon>Pseudomonadati</taxon>
        <taxon>Pseudomonadota</taxon>
        <taxon>Alphaproteobacteria</taxon>
        <taxon>Hyphomicrobiales</taxon>
        <taxon>Rhizobiaceae</taxon>
        <taxon>Rhizobium/Agrobacterium group</taxon>
        <taxon>Agrobacterium</taxon>
    </lineage>
</organism>
<proteinExistence type="predicted"/>
<dbReference type="RefSeq" id="WP_181013755.1">
    <property type="nucleotide sequence ID" value="NZ_CP192781.1"/>
</dbReference>
<comment type="caution">
    <text evidence="1">The sequence shown here is derived from an EMBL/GenBank/DDBJ whole genome shotgun (WGS) entry which is preliminary data.</text>
</comment>
<dbReference type="AlphaFoldDB" id="A0AAW9FJM0"/>